<reference evidence="2" key="1">
    <citation type="submission" date="2023-10" db="EMBL/GenBank/DDBJ databases">
        <title>Genome assemblies of two species of porcelain crab, Petrolisthes cinctipes and Petrolisthes manimaculis (Anomura: Porcellanidae).</title>
        <authorList>
            <person name="Angst P."/>
        </authorList>
    </citation>
    <scope>NUCLEOTIDE SEQUENCE</scope>
    <source>
        <strain evidence="2">PB745_01</strain>
        <tissue evidence="2">Gill</tissue>
    </source>
</reference>
<evidence type="ECO:0000313" key="3">
    <source>
        <dbReference type="Proteomes" id="UP001286313"/>
    </source>
</evidence>
<organism evidence="2 3">
    <name type="scientific">Petrolisthes cinctipes</name>
    <name type="common">Flat porcelain crab</name>
    <dbReference type="NCBI Taxonomy" id="88211"/>
    <lineage>
        <taxon>Eukaryota</taxon>
        <taxon>Metazoa</taxon>
        <taxon>Ecdysozoa</taxon>
        <taxon>Arthropoda</taxon>
        <taxon>Crustacea</taxon>
        <taxon>Multicrustacea</taxon>
        <taxon>Malacostraca</taxon>
        <taxon>Eumalacostraca</taxon>
        <taxon>Eucarida</taxon>
        <taxon>Decapoda</taxon>
        <taxon>Pleocyemata</taxon>
        <taxon>Anomura</taxon>
        <taxon>Galatheoidea</taxon>
        <taxon>Porcellanidae</taxon>
        <taxon>Petrolisthes</taxon>
    </lineage>
</organism>
<protein>
    <submittedName>
        <fullName evidence="2">Uncharacterized protein</fullName>
    </submittedName>
</protein>
<evidence type="ECO:0000256" key="1">
    <source>
        <dbReference type="SAM" id="MobiDB-lite"/>
    </source>
</evidence>
<name>A0AAE1FVK3_PETCI</name>
<accession>A0AAE1FVK3</accession>
<gene>
    <name evidence="2" type="ORF">Pcinc_015151</name>
</gene>
<keyword evidence="3" id="KW-1185">Reference proteome</keyword>
<dbReference type="AlphaFoldDB" id="A0AAE1FVK3"/>
<feature type="region of interest" description="Disordered" evidence="1">
    <location>
        <begin position="37"/>
        <end position="56"/>
    </location>
</feature>
<sequence length="151" mass="17114">MEVGTIVGLTTAQILSILEEDLPNEPTDIVLVPPDENNVVRDEDNDIEEGSPKDLNHIGSRLMNQQAEMEKHTSQDNDKEMVSWLEEESVTADNLPIDINEVDELVEKIVKETKRYLAQENCHTFQTRVDRDLIRASHAIMLMSGYITPAQ</sequence>
<dbReference type="EMBL" id="JAWQEG010001327">
    <property type="protein sequence ID" value="KAK3880385.1"/>
    <property type="molecule type" value="Genomic_DNA"/>
</dbReference>
<proteinExistence type="predicted"/>
<evidence type="ECO:0000313" key="2">
    <source>
        <dbReference type="EMBL" id="KAK3880385.1"/>
    </source>
</evidence>
<comment type="caution">
    <text evidence="2">The sequence shown here is derived from an EMBL/GenBank/DDBJ whole genome shotgun (WGS) entry which is preliminary data.</text>
</comment>
<dbReference type="Proteomes" id="UP001286313">
    <property type="component" value="Unassembled WGS sequence"/>
</dbReference>